<comment type="similarity">
    <text evidence="1">Belongs to the ROK (NagC/XylR) family.</text>
</comment>
<evidence type="ECO:0000313" key="4">
    <source>
        <dbReference type="Proteomes" id="UP000002218"/>
    </source>
</evidence>
<accession>C8XJ26</accession>
<dbReference type="RefSeq" id="WP_012814088.1">
    <property type="nucleotide sequence ID" value="NC_013235.1"/>
</dbReference>
<dbReference type="InterPro" id="IPR000600">
    <property type="entry name" value="ROK"/>
</dbReference>
<dbReference type="PANTHER" id="PTHR18964:SF149">
    <property type="entry name" value="BIFUNCTIONAL UDP-N-ACETYLGLUCOSAMINE 2-EPIMERASE_N-ACETYLMANNOSAMINE KINASE"/>
    <property type="match status" value="1"/>
</dbReference>
<evidence type="ECO:0000259" key="2">
    <source>
        <dbReference type="Pfam" id="PF09339"/>
    </source>
</evidence>
<dbReference type="SUPFAM" id="SSF46785">
    <property type="entry name" value="Winged helix' DNA-binding domain"/>
    <property type="match status" value="1"/>
</dbReference>
<dbReference type="eggNOG" id="COG1940">
    <property type="taxonomic scope" value="Bacteria"/>
</dbReference>
<dbReference type="InterPro" id="IPR043129">
    <property type="entry name" value="ATPase_NBD"/>
</dbReference>
<dbReference type="InParanoid" id="C8XJ26"/>
<dbReference type="eggNOG" id="COG1846">
    <property type="taxonomic scope" value="Bacteria"/>
</dbReference>
<dbReference type="EMBL" id="CP001737">
    <property type="protein sequence ID" value="ACV76613.1"/>
    <property type="molecule type" value="Genomic_DNA"/>
</dbReference>
<dbReference type="Gene3D" id="3.30.420.40">
    <property type="match status" value="2"/>
</dbReference>
<proteinExistence type="inferred from homology"/>
<keyword evidence="4" id="KW-1185">Reference proteome</keyword>
<feature type="domain" description="HTH iclR-type" evidence="2">
    <location>
        <begin position="27"/>
        <end position="69"/>
    </location>
</feature>
<gene>
    <name evidence="3" type="ordered locus">Namu_0180</name>
</gene>
<dbReference type="InterPro" id="IPR005471">
    <property type="entry name" value="Tscrpt_reg_IclR_N"/>
</dbReference>
<reference evidence="3 4" key="2">
    <citation type="journal article" date="2010" name="Stand. Genomic Sci.">
        <title>Complete genome sequence of Nakamurella multipartita type strain (Y-104).</title>
        <authorList>
            <person name="Tice H."/>
            <person name="Mayilraj S."/>
            <person name="Sims D."/>
            <person name="Lapidus A."/>
            <person name="Nolan M."/>
            <person name="Lucas S."/>
            <person name="Glavina Del Rio T."/>
            <person name="Copeland A."/>
            <person name="Cheng J.F."/>
            <person name="Meincke L."/>
            <person name="Bruce D."/>
            <person name="Goodwin L."/>
            <person name="Pitluck S."/>
            <person name="Ivanova N."/>
            <person name="Mavromatis K."/>
            <person name="Ovchinnikova G."/>
            <person name="Pati A."/>
            <person name="Chen A."/>
            <person name="Palaniappan K."/>
            <person name="Land M."/>
            <person name="Hauser L."/>
            <person name="Chang Y.J."/>
            <person name="Jeffries C.D."/>
            <person name="Detter J.C."/>
            <person name="Brettin T."/>
            <person name="Rohde M."/>
            <person name="Goker M."/>
            <person name="Bristow J."/>
            <person name="Eisen J.A."/>
            <person name="Markowitz V."/>
            <person name="Hugenholtz P."/>
            <person name="Kyrpides N.C."/>
            <person name="Klenk H.P."/>
            <person name="Chen F."/>
        </authorList>
    </citation>
    <scope>NUCLEOTIDE SEQUENCE [LARGE SCALE GENOMIC DNA]</scope>
    <source>
        <strain evidence="4">ATCC 700099 / DSM 44233 / CIP 104796 / JCM 9543 / NBRC 105858 / Y-104</strain>
    </source>
</reference>
<dbReference type="AlphaFoldDB" id="C8XJ26"/>
<evidence type="ECO:0000256" key="1">
    <source>
        <dbReference type="ARBA" id="ARBA00006479"/>
    </source>
</evidence>
<dbReference type="Proteomes" id="UP000002218">
    <property type="component" value="Chromosome"/>
</dbReference>
<evidence type="ECO:0000313" key="3">
    <source>
        <dbReference type="EMBL" id="ACV76613.1"/>
    </source>
</evidence>
<dbReference type="GO" id="GO:0003677">
    <property type="term" value="F:DNA binding"/>
    <property type="evidence" value="ECO:0007669"/>
    <property type="project" value="InterPro"/>
</dbReference>
<protein>
    <submittedName>
        <fullName evidence="3">ROK family protein</fullName>
    </submittedName>
</protein>
<dbReference type="KEGG" id="nml:Namu_0180"/>
<name>C8XJ26_NAKMY</name>
<dbReference type="PANTHER" id="PTHR18964">
    <property type="entry name" value="ROK (REPRESSOR, ORF, KINASE) FAMILY"/>
    <property type="match status" value="1"/>
</dbReference>
<sequence>MAPRSPTARGALAIRQSNLREHNLGLVLRIIVDASTPPSRADIAATTGLTRATVSSLADALIEAGLVTELPPVMSQRAGRPAVPLVAAAGTLAAVGMEINVDYLSVRVIDLAGRVLHQQVRAANFRHSDPATVIPELVGLFRTATGAVDPGVQIAGAGLAIPGLVDRPTGPVRLAPNLGWRDVDVAKVFRAELGAAQLAMVLDNEATLAARAESDALRAHGPHTFLYLSGEVGIGGALVLDGSVFGGRHGWSGEIGHTVIDPDGPRCRCGATGCLEQYAGKDALMRAAGLDVSLPIEQLQLAAAAGDPAAVAAFAMGSRTLGTAIANAVNLVDVETVVLGGLYAGLYDQLVSGIEQVLQERVLAAPWSPMRVRAAVVREAAAVTGAASAVLSQVIDHPSGWMHQ</sequence>
<dbReference type="Pfam" id="PF00480">
    <property type="entry name" value="ROK"/>
    <property type="match status" value="1"/>
</dbReference>
<dbReference type="HOGENOM" id="CLU_036604_13_2_11"/>
<dbReference type="InterPro" id="IPR036388">
    <property type="entry name" value="WH-like_DNA-bd_sf"/>
</dbReference>
<dbReference type="InterPro" id="IPR036390">
    <property type="entry name" value="WH_DNA-bd_sf"/>
</dbReference>
<dbReference type="OrthoDB" id="3189808at2"/>
<dbReference type="STRING" id="479431.Namu_0180"/>
<dbReference type="Gene3D" id="1.10.10.10">
    <property type="entry name" value="Winged helix-like DNA-binding domain superfamily/Winged helix DNA-binding domain"/>
    <property type="match status" value="1"/>
</dbReference>
<reference evidence="4" key="1">
    <citation type="submission" date="2009-09" db="EMBL/GenBank/DDBJ databases">
        <title>The complete genome of Nakamurella multipartita DSM 44233.</title>
        <authorList>
            <consortium name="US DOE Joint Genome Institute (JGI-PGF)"/>
            <person name="Lucas S."/>
            <person name="Copeland A."/>
            <person name="Lapidus A."/>
            <person name="Glavina del Rio T."/>
            <person name="Dalin E."/>
            <person name="Tice H."/>
            <person name="Bruce D."/>
            <person name="Goodwin L."/>
            <person name="Pitluck S."/>
            <person name="Kyrpides N."/>
            <person name="Mavromatis K."/>
            <person name="Ivanova N."/>
            <person name="Ovchinnikova G."/>
            <person name="Sims D."/>
            <person name="Meincke L."/>
            <person name="Brettin T."/>
            <person name="Detter J.C."/>
            <person name="Han C."/>
            <person name="Larimer F."/>
            <person name="Land M."/>
            <person name="Hauser L."/>
            <person name="Markowitz V."/>
            <person name="Cheng J.-F."/>
            <person name="Hugenholtz P."/>
            <person name="Woyke T."/>
            <person name="Wu D."/>
            <person name="Klenk H.-P."/>
            <person name="Eisen J.A."/>
        </authorList>
    </citation>
    <scope>NUCLEOTIDE SEQUENCE [LARGE SCALE GENOMIC DNA]</scope>
    <source>
        <strain evidence="4">ATCC 700099 / DSM 44233 / CIP 104796 / JCM 9543 / NBRC 105858 / Y-104</strain>
    </source>
</reference>
<dbReference type="Pfam" id="PF09339">
    <property type="entry name" value="HTH_IclR"/>
    <property type="match status" value="1"/>
</dbReference>
<dbReference type="GO" id="GO:0006355">
    <property type="term" value="P:regulation of DNA-templated transcription"/>
    <property type="evidence" value="ECO:0007669"/>
    <property type="project" value="InterPro"/>
</dbReference>
<dbReference type="SUPFAM" id="SSF53067">
    <property type="entry name" value="Actin-like ATPase domain"/>
    <property type="match status" value="1"/>
</dbReference>
<organism evidence="3 4">
    <name type="scientific">Nakamurella multipartita (strain ATCC 700099 / DSM 44233 / CIP 104796 / JCM 9543 / NBRC 105858 / Y-104)</name>
    <name type="common">Microsphaera multipartita</name>
    <dbReference type="NCBI Taxonomy" id="479431"/>
    <lineage>
        <taxon>Bacteria</taxon>
        <taxon>Bacillati</taxon>
        <taxon>Actinomycetota</taxon>
        <taxon>Actinomycetes</taxon>
        <taxon>Nakamurellales</taxon>
        <taxon>Nakamurellaceae</taxon>
        <taxon>Nakamurella</taxon>
    </lineage>
</organism>